<gene>
    <name evidence="2" type="ORF">A3C58_03830</name>
</gene>
<protein>
    <recommendedName>
        <fullName evidence="4">General secretion pathway GspH domain-containing protein</fullName>
    </recommendedName>
</protein>
<dbReference type="AlphaFoldDB" id="A0A1G2HXX4"/>
<dbReference type="SUPFAM" id="SSF54523">
    <property type="entry name" value="Pili subunits"/>
    <property type="match status" value="1"/>
</dbReference>
<organism evidence="2 3">
    <name type="scientific">Candidatus Staskawiczbacteria bacterium RIFCSPHIGHO2_02_FULL_34_10</name>
    <dbReference type="NCBI Taxonomy" id="1802205"/>
    <lineage>
        <taxon>Bacteria</taxon>
        <taxon>Candidatus Staskawicziibacteriota</taxon>
    </lineage>
</organism>
<dbReference type="EMBL" id="MHOR01000010">
    <property type="protein sequence ID" value="OGZ67392.1"/>
    <property type="molecule type" value="Genomic_DNA"/>
</dbReference>
<dbReference type="InterPro" id="IPR045584">
    <property type="entry name" value="Pilin-like"/>
</dbReference>
<name>A0A1G2HXX4_9BACT</name>
<evidence type="ECO:0008006" key="4">
    <source>
        <dbReference type="Google" id="ProtNLM"/>
    </source>
</evidence>
<keyword evidence="1" id="KW-1133">Transmembrane helix</keyword>
<dbReference type="Proteomes" id="UP000178380">
    <property type="component" value="Unassembled WGS sequence"/>
</dbReference>
<feature type="transmembrane region" description="Helical" evidence="1">
    <location>
        <begin position="6"/>
        <end position="31"/>
    </location>
</feature>
<sequence length="286" mass="31514">MGGFTVIEIILVLAILLVLVTISIPNFVFFLESANLDNNTEEFVGILRTAQNKTLASESNSKYGIYLDTSVLPNKYILFKGNSYALRDSLYDMAYLLNINVEFFSVNLGGGSEIVFDKLTGLSQQSGNISLRLKTDASQIKTIYISSSGSISFIQTANSSDENRLKDSRHTHFDYIRIIDTVNESITLTFDGSAIQVIPISSYLVGDELVWEGTVDVGGIEQSVKVKTHRLNNLDTQFSIQRDRRVNDKTLVITISGDSSGNLISYSADGLTTANSSIYVSNLAWQ</sequence>
<evidence type="ECO:0000313" key="2">
    <source>
        <dbReference type="EMBL" id="OGZ67392.1"/>
    </source>
</evidence>
<reference evidence="2 3" key="1">
    <citation type="journal article" date="2016" name="Nat. Commun.">
        <title>Thousands of microbial genomes shed light on interconnected biogeochemical processes in an aquifer system.</title>
        <authorList>
            <person name="Anantharaman K."/>
            <person name="Brown C.T."/>
            <person name="Hug L.A."/>
            <person name="Sharon I."/>
            <person name="Castelle C.J."/>
            <person name="Probst A.J."/>
            <person name="Thomas B.C."/>
            <person name="Singh A."/>
            <person name="Wilkins M.J."/>
            <person name="Karaoz U."/>
            <person name="Brodie E.L."/>
            <person name="Williams K.H."/>
            <person name="Hubbard S.S."/>
            <person name="Banfield J.F."/>
        </authorList>
    </citation>
    <scope>NUCLEOTIDE SEQUENCE [LARGE SCALE GENOMIC DNA]</scope>
</reference>
<accession>A0A1G2HXX4</accession>
<dbReference type="STRING" id="1802205.A3C58_03830"/>
<keyword evidence="1" id="KW-0812">Transmembrane</keyword>
<proteinExistence type="predicted"/>
<comment type="caution">
    <text evidence="2">The sequence shown here is derived from an EMBL/GenBank/DDBJ whole genome shotgun (WGS) entry which is preliminary data.</text>
</comment>
<keyword evidence="1" id="KW-0472">Membrane</keyword>
<evidence type="ECO:0000256" key="1">
    <source>
        <dbReference type="SAM" id="Phobius"/>
    </source>
</evidence>
<evidence type="ECO:0000313" key="3">
    <source>
        <dbReference type="Proteomes" id="UP000178380"/>
    </source>
</evidence>